<evidence type="ECO:0000313" key="3">
    <source>
        <dbReference type="Proteomes" id="UP000006556"/>
    </source>
</evidence>
<dbReference type="AlphaFoldDB" id="A5D0M5"/>
<proteinExistence type="predicted"/>
<organism evidence="2 3">
    <name type="scientific">Pelotomaculum thermopropionicum (strain DSM 13744 / JCM 10971 / SI)</name>
    <dbReference type="NCBI Taxonomy" id="370438"/>
    <lineage>
        <taxon>Bacteria</taxon>
        <taxon>Bacillati</taxon>
        <taxon>Bacillota</taxon>
        <taxon>Clostridia</taxon>
        <taxon>Eubacteriales</taxon>
        <taxon>Desulfotomaculaceae</taxon>
        <taxon>Pelotomaculum</taxon>
    </lineage>
</organism>
<dbReference type="EMBL" id="AP009389">
    <property type="protein sequence ID" value="BAF60195.1"/>
    <property type="molecule type" value="Genomic_DNA"/>
</dbReference>
<reference evidence="3" key="1">
    <citation type="journal article" date="2008" name="Genome Res.">
        <title>The genome of Pelotomaculum thermopropionicum reveals niche-associated evolution in anaerobic microbiota.</title>
        <authorList>
            <person name="Kosaka T."/>
            <person name="Kato S."/>
            <person name="Shimoyama T."/>
            <person name="Ishii S."/>
            <person name="Abe T."/>
            <person name="Watanabe K."/>
        </authorList>
    </citation>
    <scope>NUCLEOTIDE SEQUENCE [LARGE SCALE GENOMIC DNA]</scope>
    <source>
        <strain evidence="3">DSM 13744 / JCM 10971 / SI</strain>
    </source>
</reference>
<accession>A5D0M5</accession>
<dbReference type="HOGENOM" id="CLU_2956515_0_0_9"/>
<feature type="region of interest" description="Disordered" evidence="1">
    <location>
        <begin position="32"/>
        <end position="59"/>
    </location>
</feature>
<sequence length="59" mass="6929">MFYIKVKLILFKPGIVFALYFNKETYEIYRYKNNGGMDNEGQKKEKQKTRGAGEDNMGL</sequence>
<evidence type="ECO:0000256" key="1">
    <source>
        <dbReference type="SAM" id="MobiDB-lite"/>
    </source>
</evidence>
<protein>
    <submittedName>
        <fullName evidence="2">Uncharacterized protein</fullName>
    </submittedName>
</protein>
<dbReference type="STRING" id="370438.PTH_2014"/>
<gene>
    <name evidence="2" type="ordered locus">PTH_2014</name>
</gene>
<name>A5D0M5_PELTS</name>
<dbReference type="KEGG" id="pth:PTH_2014"/>
<dbReference type="Proteomes" id="UP000006556">
    <property type="component" value="Chromosome"/>
</dbReference>
<evidence type="ECO:0000313" key="2">
    <source>
        <dbReference type="EMBL" id="BAF60195.1"/>
    </source>
</evidence>
<keyword evidence="3" id="KW-1185">Reference proteome</keyword>